<accession>A0A256JKT6</accession>
<feature type="region of interest" description="Disordered" evidence="3">
    <location>
        <begin position="241"/>
        <end position="271"/>
    </location>
</feature>
<keyword evidence="2" id="KW-0012">Acyltransferase</keyword>
<comment type="caution">
    <text evidence="5">The sequence shown here is derived from an EMBL/GenBank/DDBJ whole genome shotgun (WGS) entry which is preliminary data.</text>
</comment>
<dbReference type="AlphaFoldDB" id="A0A256JKT6"/>
<sequence length="271" mass="29793">MTSGTASAACDGWDGSECEGTPHCPPRCPRFVDKEGARWTIRPATDADEPFLAEMYERFGRPHRAQGLPPVSRRRRVDWIRSMLSEGNNVVAERDGELFGHAMYTPTDADTPELAVFVHPDAQDRGVDWIRSMLSEGNNVVAERDGELFGHAMYTPTDADTPELAVFVHPDAQDRGVGTELCRHVIANAAAAGRDGIELHVETGNRPARSVYRTVGFEVVERRGDLRMRVDLDQPIATEVRWPPLAREGPAEPAVDLSPTDGGPERSPADD</sequence>
<organism evidence="5 6">
    <name type="scientific">Halorubrum ezzemoulense</name>
    <name type="common">Halorubrum chaoviator</name>
    <dbReference type="NCBI Taxonomy" id="337243"/>
    <lineage>
        <taxon>Archaea</taxon>
        <taxon>Methanobacteriati</taxon>
        <taxon>Methanobacteriota</taxon>
        <taxon>Stenosarchaea group</taxon>
        <taxon>Halobacteria</taxon>
        <taxon>Halobacteriales</taxon>
        <taxon>Haloferacaceae</taxon>
        <taxon>Halorubrum</taxon>
    </lineage>
</organism>
<gene>
    <name evidence="5" type="ORF">DJ79_03665</name>
</gene>
<dbReference type="SUPFAM" id="SSF55729">
    <property type="entry name" value="Acyl-CoA N-acyltransferases (Nat)"/>
    <property type="match status" value="2"/>
</dbReference>
<dbReference type="Pfam" id="PF00583">
    <property type="entry name" value="Acetyltransf_1"/>
    <property type="match status" value="1"/>
</dbReference>
<protein>
    <submittedName>
        <fullName evidence="5">GNAT family N-acetyltransferase</fullName>
    </submittedName>
</protein>
<evidence type="ECO:0000256" key="2">
    <source>
        <dbReference type="ARBA" id="ARBA00023315"/>
    </source>
</evidence>
<feature type="region of interest" description="Disordered" evidence="3">
    <location>
        <begin position="1"/>
        <end position="20"/>
    </location>
</feature>
<evidence type="ECO:0000259" key="4">
    <source>
        <dbReference type="PROSITE" id="PS51186"/>
    </source>
</evidence>
<evidence type="ECO:0000256" key="1">
    <source>
        <dbReference type="ARBA" id="ARBA00022679"/>
    </source>
</evidence>
<keyword evidence="1 5" id="KW-0808">Transferase</keyword>
<dbReference type="CDD" id="cd04301">
    <property type="entry name" value="NAT_SF"/>
    <property type="match status" value="1"/>
</dbReference>
<evidence type="ECO:0000313" key="5">
    <source>
        <dbReference type="EMBL" id="OYR69203.1"/>
    </source>
</evidence>
<dbReference type="PANTHER" id="PTHR43877">
    <property type="entry name" value="AMINOALKYLPHOSPHONATE N-ACETYLTRANSFERASE-RELATED-RELATED"/>
    <property type="match status" value="1"/>
</dbReference>
<dbReference type="InterPro" id="IPR000182">
    <property type="entry name" value="GNAT_dom"/>
</dbReference>
<dbReference type="RefSeq" id="WP_094592669.1">
    <property type="nucleotide sequence ID" value="NZ_NHPA01000021.1"/>
</dbReference>
<dbReference type="Gene3D" id="3.40.630.30">
    <property type="match status" value="2"/>
</dbReference>
<dbReference type="EMBL" id="NHPA01000021">
    <property type="protein sequence ID" value="OYR69203.1"/>
    <property type="molecule type" value="Genomic_DNA"/>
</dbReference>
<reference evidence="5 6" key="1">
    <citation type="journal article" date="2014" name="Front. Microbiol.">
        <title>Population and genomic analysis of the genus Halorubrum.</title>
        <authorList>
            <person name="Fullmer M.S."/>
            <person name="Soucy S.M."/>
            <person name="Swithers K.S."/>
            <person name="Makkay A.M."/>
            <person name="Wheeler R."/>
            <person name="Ventosa A."/>
            <person name="Gogarten J.P."/>
            <person name="Papke R.T."/>
        </authorList>
    </citation>
    <scope>NUCLEOTIDE SEQUENCE [LARGE SCALE GENOMIC DNA]</scope>
    <source>
        <strain evidence="5 6">Ga2p</strain>
    </source>
</reference>
<feature type="domain" description="N-acetyltransferase" evidence="4">
    <location>
        <begin position="102"/>
        <end position="233"/>
    </location>
</feature>
<dbReference type="PROSITE" id="PS51186">
    <property type="entry name" value="GNAT"/>
    <property type="match status" value="1"/>
</dbReference>
<proteinExistence type="predicted"/>
<dbReference type="InterPro" id="IPR050832">
    <property type="entry name" value="Bact_Acetyltransf"/>
</dbReference>
<name>A0A256JKT6_HALEZ</name>
<dbReference type="InterPro" id="IPR016181">
    <property type="entry name" value="Acyl_CoA_acyltransferase"/>
</dbReference>
<evidence type="ECO:0000313" key="6">
    <source>
        <dbReference type="Proteomes" id="UP000215607"/>
    </source>
</evidence>
<dbReference type="Proteomes" id="UP000215607">
    <property type="component" value="Unassembled WGS sequence"/>
</dbReference>
<evidence type="ECO:0000256" key="3">
    <source>
        <dbReference type="SAM" id="MobiDB-lite"/>
    </source>
</evidence>
<dbReference type="GO" id="GO:0016747">
    <property type="term" value="F:acyltransferase activity, transferring groups other than amino-acyl groups"/>
    <property type="evidence" value="ECO:0007669"/>
    <property type="project" value="InterPro"/>
</dbReference>